<sequence length="110" mass="12667">MCPAKNYAPSIDSVFRITSSFLINWARAPLWVQLAWTGTEEKSNSAASVSAIGWKFLEMEIILNSEKAKSSNLLALREKAFPNLLKNGFKLSCLWKSWAAEWFYFFKIFY</sequence>
<comment type="caution">
    <text evidence="1">The sequence shown here is derived from an EMBL/GenBank/DDBJ whole genome shotgun (WGS) entry which is preliminary data.</text>
</comment>
<evidence type="ECO:0000313" key="2">
    <source>
        <dbReference type="Proteomes" id="UP001162131"/>
    </source>
</evidence>
<dbReference type="AlphaFoldDB" id="A0AAU9J7W3"/>
<gene>
    <name evidence="1" type="ORF">BSTOLATCC_MIC31337</name>
</gene>
<keyword evidence="2" id="KW-1185">Reference proteome</keyword>
<accession>A0AAU9J7W3</accession>
<evidence type="ECO:0000313" key="1">
    <source>
        <dbReference type="EMBL" id="CAG9322312.1"/>
    </source>
</evidence>
<proteinExistence type="predicted"/>
<protein>
    <submittedName>
        <fullName evidence="1">Uncharacterized protein</fullName>
    </submittedName>
</protein>
<reference evidence="1" key="1">
    <citation type="submission" date="2021-09" db="EMBL/GenBank/DDBJ databases">
        <authorList>
            <consortium name="AG Swart"/>
            <person name="Singh M."/>
            <person name="Singh A."/>
            <person name="Seah K."/>
            <person name="Emmerich C."/>
        </authorList>
    </citation>
    <scope>NUCLEOTIDE SEQUENCE</scope>
    <source>
        <strain evidence="1">ATCC30299</strain>
    </source>
</reference>
<name>A0AAU9J7W3_9CILI</name>
<dbReference type="Proteomes" id="UP001162131">
    <property type="component" value="Unassembled WGS sequence"/>
</dbReference>
<dbReference type="EMBL" id="CAJZBQ010000031">
    <property type="protein sequence ID" value="CAG9322312.1"/>
    <property type="molecule type" value="Genomic_DNA"/>
</dbReference>
<organism evidence="1 2">
    <name type="scientific">Blepharisma stoltei</name>
    <dbReference type="NCBI Taxonomy" id="1481888"/>
    <lineage>
        <taxon>Eukaryota</taxon>
        <taxon>Sar</taxon>
        <taxon>Alveolata</taxon>
        <taxon>Ciliophora</taxon>
        <taxon>Postciliodesmatophora</taxon>
        <taxon>Heterotrichea</taxon>
        <taxon>Heterotrichida</taxon>
        <taxon>Blepharismidae</taxon>
        <taxon>Blepharisma</taxon>
    </lineage>
</organism>